<dbReference type="GO" id="GO:0005524">
    <property type="term" value="F:ATP binding"/>
    <property type="evidence" value="ECO:0007669"/>
    <property type="project" value="UniProtKB-UniRule"/>
</dbReference>
<evidence type="ECO:0000256" key="6">
    <source>
        <dbReference type="ARBA" id="ARBA00022618"/>
    </source>
</evidence>
<evidence type="ECO:0000256" key="9">
    <source>
        <dbReference type="ARBA" id="ARBA00022960"/>
    </source>
</evidence>
<evidence type="ECO:0000259" key="17">
    <source>
        <dbReference type="Pfam" id="PF02875"/>
    </source>
</evidence>
<organism evidence="19 20">
    <name type="scientific">Fluviicola chungangensis</name>
    <dbReference type="NCBI Taxonomy" id="2597671"/>
    <lineage>
        <taxon>Bacteria</taxon>
        <taxon>Pseudomonadati</taxon>
        <taxon>Bacteroidota</taxon>
        <taxon>Flavobacteriia</taxon>
        <taxon>Flavobacteriales</taxon>
        <taxon>Crocinitomicaceae</taxon>
        <taxon>Fluviicola</taxon>
    </lineage>
</organism>
<dbReference type="InterPro" id="IPR050061">
    <property type="entry name" value="MurCDEF_pg_biosynth"/>
</dbReference>
<feature type="transmembrane region" description="Helical" evidence="15">
    <location>
        <begin position="9"/>
        <end position="26"/>
    </location>
</feature>
<dbReference type="GO" id="GO:0009252">
    <property type="term" value="P:peptidoglycan biosynthetic process"/>
    <property type="evidence" value="ECO:0007669"/>
    <property type="project" value="UniProtKB-UniRule"/>
</dbReference>
<dbReference type="Gene3D" id="3.40.1190.10">
    <property type="entry name" value="Mur-like, catalytic domain"/>
    <property type="match status" value="1"/>
</dbReference>
<evidence type="ECO:0000256" key="2">
    <source>
        <dbReference type="ARBA" id="ARBA00004752"/>
    </source>
</evidence>
<feature type="domain" description="Mur ligase central" evidence="18">
    <location>
        <begin position="116"/>
        <end position="291"/>
    </location>
</feature>
<dbReference type="Gene3D" id="3.40.50.720">
    <property type="entry name" value="NAD(P)-binding Rossmann-like Domain"/>
    <property type="match status" value="1"/>
</dbReference>
<evidence type="ECO:0000256" key="15">
    <source>
        <dbReference type="SAM" id="Phobius"/>
    </source>
</evidence>
<dbReference type="SUPFAM" id="SSF51984">
    <property type="entry name" value="MurCD N-terminal domain"/>
    <property type="match status" value="1"/>
</dbReference>
<dbReference type="Pfam" id="PF08245">
    <property type="entry name" value="Mur_ligase_M"/>
    <property type="match status" value="1"/>
</dbReference>
<keyword evidence="4 14" id="KW-0963">Cytoplasm</keyword>
<name>A0A556N0J7_9FLAO</name>
<protein>
    <recommendedName>
        <fullName evidence="3 14">UDP-N-acetylmuramate--L-alanine ligase</fullName>
        <ecNumber evidence="3 14">6.3.2.8</ecNumber>
    </recommendedName>
    <alternativeName>
        <fullName evidence="14">UDP-N-acetylmuramoyl-L-alanine synthetase</fullName>
    </alternativeName>
</protein>
<evidence type="ECO:0000256" key="11">
    <source>
        <dbReference type="ARBA" id="ARBA00023306"/>
    </source>
</evidence>
<evidence type="ECO:0000313" key="20">
    <source>
        <dbReference type="Proteomes" id="UP000316008"/>
    </source>
</evidence>
<dbReference type="Pfam" id="PF01225">
    <property type="entry name" value="Mur_ligase"/>
    <property type="match status" value="1"/>
</dbReference>
<keyword evidence="9 14" id="KW-0133">Cell shape</keyword>
<feature type="domain" description="Mur ligase C-terminal" evidence="17">
    <location>
        <begin position="314"/>
        <end position="438"/>
    </location>
</feature>
<dbReference type="GO" id="GO:0071555">
    <property type="term" value="P:cell wall organization"/>
    <property type="evidence" value="ECO:0007669"/>
    <property type="project" value="UniProtKB-KW"/>
</dbReference>
<keyword evidence="5 14" id="KW-0436">Ligase</keyword>
<dbReference type="GO" id="GO:0008763">
    <property type="term" value="F:UDP-N-acetylmuramate-L-alanine ligase activity"/>
    <property type="evidence" value="ECO:0007669"/>
    <property type="project" value="UniProtKB-UniRule"/>
</dbReference>
<keyword evidence="6 14" id="KW-0132">Cell division</keyword>
<dbReference type="Pfam" id="PF02875">
    <property type="entry name" value="Mur_ligase_C"/>
    <property type="match status" value="1"/>
</dbReference>
<dbReference type="NCBIfam" id="TIGR01082">
    <property type="entry name" value="murC"/>
    <property type="match status" value="1"/>
</dbReference>
<dbReference type="SUPFAM" id="SSF53623">
    <property type="entry name" value="MurD-like peptide ligases, catalytic domain"/>
    <property type="match status" value="1"/>
</dbReference>
<dbReference type="GO" id="GO:0008360">
    <property type="term" value="P:regulation of cell shape"/>
    <property type="evidence" value="ECO:0007669"/>
    <property type="project" value="UniProtKB-KW"/>
</dbReference>
<evidence type="ECO:0000313" key="19">
    <source>
        <dbReference type="EMBL" id="TSJ45707.1"/>
    </source>
</evidence>
<comment type="similarity">
    <text evidence="14">Belongs to the MurCDEF family.</text>
</comment>
<dbReference type="AlphaFoldDB" id="A0A556N0J7"/>
<dbReference type="InterPro" id="IPR000713">
    <property type="entry name" value="Mur_ligase_N"/>
</dbReference>
<evidence type="ECO:0000259" key="16">
    <source>
        <dbReference type="Pfam" id="PF01225"/>
    </source>
</evidence>
<keyword evidence="12 14" id="KW-0961">Cell wall biogenesis/degradation</keyword>
<dbReference type="InterPro" id="IPR013221">
    <property type="entry name" value="Mur_ligase_cen"/>
</dbReference>
<proteinExistence type="inferred from homology"/>
<comment type="caution">
    <text evidence="19">The sequence shown here is derived from an EMBL/GenBank/DDBJ whole genome shotgun (WGS) entry which is preliminary data.</text>
</comment>
<keyword evidence="20" id="KW-1185">Reference proteome</keyword>
<keyword evidence="11 14" id="KW-0131">Cell cycle</keyword>
<evidence type="ECO:0000256" key="3">
    <source>
        <dbReference type="ARBA" id="ARBA00012211"/>
    </source>
</evidence>
<feature type="binding site" evidence="14">
    <location>
        <begin position="118"/>
        <end position="124"/>
    </location>
    <ligand>
        <name>ATP</name>
        <dbReference type="ChEBI" id="CHEBI:30616"/>
    </ligand>
</feature>
<dbReference type="Gene3D" id="3.90.190.20">
    <property type="entry name" value="Mur ligase, C-terminal domain"/>
    <property type="match status" value="1"/>
</dbReference>
<evidence type="ECO:0000256" key="8">
    <source>
        <dbReference type="ARBA" id="ARBA00022840"/>
    </source>
</evidence>
<dbReference type="InterPro" id="IPR005758">
    <property type="entry name" value="UDP-N-AcMur_Ala_ligase_MurC"/>
</dbReference>
<keyword evidence="8 14" id="KW-0067">ATP-binding</keyword>
<reference evidence="19 20" key="1">
    <citation type="submission" date="2019-07" db="EMBL/GenBank/DDBJ databases">
        <authorList>
            <person name="Huq M.A."/>
        </authorList>
    </citation>
    <scope>NUCLEOTIDE SEQUENCE [LARGE SCALE GENOMIC DNA]</scope>
    <source>
        <strain evidence="19 20">MAH-3</strain>
    </source>
</reference>
<keyword evidence="15" id="KW-0812">Transmembrane</keyword>
<dbReference type="HAMAP" id="MF_00046">
    <property type="entry name" value="MurC"/>
    <property type="match status" value="1"/>
</dbReference>
<evidence type="ECO:0000256" key="10">
    <source>
        <dbReference type="ARBA" id="ARBA00022984"/>
    </source>
</evidence>
<gene>
    <name evidence="14" type="primary">murC</name>
    <name evidence="19" type="ORF">FO442_08135</name>
</gene>
<comment type="catalytic activity">
    <reaction evidence="13 14">
        <text>UDP-N-acetyl-alpha-D-muramate + L-alanine + ATP = UDP-N-acetyl-alpha-D-muramoyl-L-alanine + ADP + phosphate + H(+)</text>
        <dbReference type="Rhea" id="RHEA:23372"/>
        <dbReference type="ChEBI" id="CHEBI:15378"/>
        <dbReference type="ChEBI" id="CHEBI:30616"/>
        <dbReference type="ChEBI" id="CHEBI:43474"/>
        <dbReference type="ChEBI" id="CHEBI:57972"/>
        <dbReference type="ChEBI" id="CHEBI:70757"/>
        <dbReference type="ChEBI" id="CHEBI:83898"/>
        <dbReference type="ChEBI" id="CHEBI:456216"/>
        <dbReference type="EC" id="6.3.2.8"/>
    </reaction>
</comment>
<keyword evidence="10 14" id="KW-0573">Peptidoglycan synthesis</keyword>
<evidence type="ECO:0000256" key="14">
    <source>
        <dbReference type="HAMAP-Rule" id="MF_00046"/>
    </source>
</evidence>
<dbReference type="GO" id="GO:0051301">
    <property type="term" value="P:cell division"/>
    <property type="evidence" value="ECO:0007669"/>
    <property type="project" value="UniProtKB-KW"/>
</dbReference>
<evidence type="ECO:0000256" key="1">
    <source>
        <dbReference type="ARBA" id="ARBA00004496"/>
    </source>
</evidence>
<dbReference type="InterPro" id="IPR004101">
    <property type="entry name" value="Mur_ligase_C"/>
</dbReference>
<evidence type="ECO:0000256" key="4">
    <source>
        <dbReference type="ARBA" id="ARBA00022490"/>
    </source>
</evidence>
<evidence type="ECO:0000256" key="7">
    <source>
        <dbReference type="ARBA" id="ARBA00022741"/>
    </source>
</evidence>
<dbReference type="PANTHER" id="PTHR43445">
    <property type="entry name" value="UDP-N-ACETYLMURAMATE--L-ALANINE LIGASE-RELATED"/>
    <property type="match status" value="1"/>
</dbReference>
<evidence type="ECO:0000256" key="5">
    <source>
        <dbReference type="ARBA" id="ARBA00022598"/>
    </source>
</evidence>
<keyword evidence="15" id="KW-1133">Transmembrane helix</keyword>
<comment type="function">
    <text evidence="14">Cell wall formation.</text>
</comment>
<evidence type="ECO:0000256" key="13">
    <source>
        <dbReference type="ARBA" id="ARBA00047833"/>
    </source>
</evidence>
<dbReference type="InterPro" id="IPR036615">
    <property type="entry name" value="Mur_ligase_C_dom_sf"/>
</dbReference>
<evidence type="ECO:0000256" key="12">
    <source>
        <dbReference type="ARBA" id="ARBA00023316"/>
    </source>
</evidence>
<keyword evidence="7 14" id="KW-0547">Nucleotide-binding</keyword>
<dbReference type="OrthoDB" id="9804126at2"/>
<dbReference type="InterPro" id="IPR036565">
    <property type="entry name" value="Mur-like_cat_sf"/>
</dbReference>
<dbReference type="EC" id="6.3.2.8" evidence="3 14"/>
<dbReference type="SUPFAM" id="SSF53244">
    <property type="entry name" value="MurD-like peptide ligases, peptide-binding domain"/>
    <property type="match status" value="1"/>
</dbReference>
<sequence>MDLNNIKRFYFIGIGGIGMSALARYFKAKGFDVAGYDKTPSPLTDELQEEGIAIHFEDLGRNIPVAYREVESTLVVYTPAIPKTMGELVYVQEKHRVLKRSEVLGLITQTSKGLGVAGTHGKTTTSTMLAYVLSQSHVNCSAFLGGISSNFNSNVLVDPSAEYSVIEADEFDRSFLRLKPYASIITAMDPDHLDIYGTKESFIEGFQEYADKHKQNQLLIYKYGLPLRQTGFKGISYGINQQDAMVFGTGLHYENGRFLMDLHFGEEVWKEVVLGLPGIHNAENALAVAAMCRELGLSEAEIRSGLKNFKGVKRRFEYQVRTEKLVYIDDYAHHPTEIAALVSSIRLLYPDKKIIGVFQPHLFSRTRDFEAGFVSELGQLDEVIIMPIYPAREEPVPGVTSDELVRKIGKQATLKTPEQVLEFANTLKEGVVLTIGAGDIDRIVPEMKRILEKK</sequence>
<dbReference type="UniPathway" id="UPA00219"/>
<dbReference type="EMBL" id="VLPL01000003">
    <property type="protein sequence ID" value="TSJ45707.1"/>
    <property type="molecule type" value="Genomic_DNA"/>
</dbReference>
<dbReference type="Proteomes" id="UP000316008">
    <property type="component" value="Unassembled WGS sequence"/>
</dbReference>
<accession>A0A556N0J7</accession>
<dbReference type="PANTHER" id="PTHR43445:SF3">
    <property type="entry name" value="UDP-N-ACETYLMURAMATE--L-ALANINE LIGASE"/>
    <property type="match status" value="1"/>
</dbReference>
<comment type="subcellular location">
    <subcellularLocation>
        <location evidence="1 14">Cytoplasm</location>
    </subcellularLocation>
</comment>
<comment type="pathway">
    <text evidence="2 14">Cell wall biogenesis; peptidoglycan biosynthesis.</text>
</comment>
<dbReference type="RefSeq" id="WP_144332663.1">
    <property type="nucleotide sequence ID" value="NZ_VLPL01000003.1"/>
</dbReference>
<dbReference type="GO" id="GO:0005737">
    <property type="term" value="C:cytoplasm"/>
    <property type="evidence" value="ECO:0007669"/>
    <property type="project" value="UniProtKB-SubCell"/>
</dbReference>
<keyword evidence="15" id="KW-0472">Membrane</keyword>
<feature type="domain" description="Mur ligase N-terminal catalytic" evidence="16">
    <location>
        <begin position="9"/>
        <end position="109"/>
    </location>
</feature>
<evidence type="ECO:0000259" key="18">
    <source>
        <dbReference type="Pfam" id="PF08245"/>
    </source>
</evidence>